<dbReference type="AlphaFoldDB" id="A0AAW2LL72"/>
<evidence type="ECO:0000256" key="4">
    <source>
        <dbReference type="SAM" id="SignalP"/>
    </source>
</evidence>
<dbReference type="InterPro" id="IPR052421">
    <property type="entry name" value="PCW_Enzyme_Inhibitor"/>
</dbReference>
<evidence type="ECO:0000313" key="6">
    <source>
        <dbReference type="EMBL" id="KAL0318998.1"/>
    </source>
</evidence>
<protein>
    <recommendedName>
        <fullName evidence="5">Pectinesterase inhibitor domain-containing protein</fullName>
    </recommendedName>
</protein>
<keyword evidence="1 4" id="KW-0732">Signal</keyword>
<sequence>MGSTTLCCLIALTALFLSIPRSAGDGATQARIDDICRETDDFNYCRGVFNGHLPGDVVGIRGLTQIALTQTLIYASDTQIFIRRLEASRNGSSELHNLLKICEVGYGTIVDGFGTANLDFAKGDYGSVVFEVGKCERFVNDCIFVLAGRVPEMKVKNLHAKVLVRMSVVSSSELNGGRRHSSPPIAI</sequence>
<evidence type="ECO:0000256" key="1">
    <source>
        <dbReference type="ARBA" id="ARBA00022729"/>
    </source>
</evidence>
<dbReference type="Gene3D" id="1.20.140.40">
    <property type="entry name" value="Invertase/pectin methylesterase inhibitor family protein"/>
    <property type="match status" value="1"/>
</dbReference>
<dbReference type="GO" id="GO:0046910">
    <property type="term" value="F:pectinesterase inhibitor activity"/>
    <property type="evidence" value="ECO:0007669"/>
    <property type="project" value="InterPro"/>
</dbReference>
<dbReference type="InterPro" id="IPR006501">
    <property type="entry name" value="Pectinesterase_inhib_dom"/>
</dbReference>
<organism evidence="6">
    <name type="scientific">Sesamum angustifolium</name>
    <dbReference type="NCBI Taxonomy" id="2727405"/>
    <lineage>
        <taxon>Eukaryota</taxon>
        <taxon>Viridiplantae</taxon>
        <taxon>Streptophyta</taxon>
        <taxon>Embryophyta</taxon>
        <taxon>Tracheophyta</taxon>
        <taxon>Spermatophyta</taxon>
        <taxon>Magnoliopsida</taxon>
        <taxon>eudicotyledons</taxon>
        <taxon>Gunneridae</taxon>
        <taxon>Pentapetalae</taxon>
        <taxon>asterids</taxon>
        <taxon>lamiids</taxon>
        <taxon>Lamiales</taxon>
        <taxon>Pedaliaceae</taxon>
        <taxon>Sesamum</taxon>
    </lineage>
</organism>
<feature type="domain" description="Pectinesterase inhibitor" evidence="5">
    <location>
        <begin position="27"/>
        <end position="170"/>
    </location>
</feature>
<dbReference type="PANTHER" id="PTHR36710:SF1">
    <property type="entry name" value="F14J9.2 PROTEIN"/>
    <property type="match status" value="1"/>
</dbReference>
<feature type="signal peptide" evidence="4">
    <location>
        <begin position="1"/>
        <end position="24"/>
    </location>
</feature>
<reference evidence="6" key="2">
    <citation type="journal article" date="2024" name="Plant">
        <title>Genomic evolution and insights into agronomic trait innovations of Sesamum species.</title>
        <authorList>
            <person name="Miao H."/>
            <person name="Wang L."/>
            <person name="Qu L."/>
            <person name="Liu H."/>
            <person name="Sun Y."/>
            <person name="Le M."/>
            <person name="Wang Q."/>
            <person name="Wei S."/>
            <person name="Zheng Y."/>
            <person name="Lin W."/>
            <person name="Duan Y."/>
            <person name="Cao H."/>
            <person name="Xiong S."/>
            <person name="Wang X."/>
            <person name="Wei L."/>
            <person name="Li C."/>
            <person name="Ma Q."/>
            <person name="Ju M."/>
            <person name="Zhao R."/>
            <person name="Li G."/>
            <person name="Mu C."/>
            <person name="Tian Q."/>
            <person name="Mei H."/>
            <person name="Zhang T."/>
            <person name="Gao T."/>
            <person name="Zhang H."/>
        </authorList>
    </citation>
    <scope>NUCLEOTIDE SEQUENCE</scope>
    <source>
        <strain evidence="6">G01</strain>
    </source>
</reference>
<dbReference type="SMART" id="SM00856">
    <property type="entry name" value="PMEI"/>
    <property type="match status" value="1"/>
</dbReference>
<gene>
    <name evidence="6" type="ORF">Sangu_2056000</name>
</gene>
<evidence type="ECO:0000259" key="5">
    <source>
        <dbReference type="SMART" id="SM00856"/>
    </source>
</evidence>
<dbReference type="EMBL" id="JACGWK010000013">
    <property type="protein sequence ID" value="KAL0318998.1"/>
    <property type="molecule type" value="Genomic_DNA"/>
</dbReference>
<dbReference type="InterPro" id="IPR034086">
    <property type="entry name" value="PMEI_plant"/>
</dbReference>
<keyword evidence="2" id="KW-1015">Disulfide bond</keyword>
<evidence type="ECO:0000256" key="3">
    <source>
        <dbReference type="ARBA" id="ARBA00038471"/>
    </source>
</evidence>
<dbReference type="InterPro" id="IPR035513">
    <property type="entry name" value="Invertase/methylesterase_inhib"/>
</dbReference>
<evidence type="ECO:0000256" key="2">
    <source>
        <dbReference type="ARBA" id="ARBA00023157"/>
    </source>
</evidence>
<dbReference type="SUPFAM" id="SSF101148">
    <property type="entry name" value="Plant invertase/pectin methylesterase inhibitor"/>
    <property type="match status" value="1"/>
</dbReference>
<dbReference type="NCBIfam" id="TIGR01614">
    <property type="entry name" value="PME_inhib"/>
    <property type="match status" value="1"/>
</dbReference>
<comment type="similarity">
    <text evidence="3">Belongs to the PMEI family.</text>
</comment>
<accession>A0AAW2LL72</accession>
<reference evidence="6" key="1">
    <citation type="submission" date="2020-06" db="EMBL/GenBank/DDBJ databases">
        <authorList>
            <person name="Li T."/>
            <person name="Hu X."/>
            <person name="Zhang T."/>
            <person name="Song X."/>
            <person name="Zhang H."/>
            <person name="Dai N."/>
            <person name="Sheng W."/>
            <person name="Hou X."/>
            <person name="Wei L."/>
        </authorList>
    </citation>
    <scope>NUCLEOTIDE SEQUENCE</scope>
    <source>
        <strain evidence="6">G01</strain>
        <tissue evidence="6">Leaf</tissue>
    </source>
</reference>
<dbReference type="PANTHER" id="PTHR36710">
    <property type="entry name" value="PECTINESTERASE INHIBITOR-LIKE"/>
    <property type="match status" value="1"/>
</dbReference>
<feature type="chain" id="PRO_5043396903" description="Pectinesterase inhibitor domain-containing protein" evidence="4">
    <location>
        <begin position="25"/>
        <end position="187"/>
    </location>
</feature>
<proteinExistence type="inferred from homology"/>
<comment type="caution">
    <text evidence="6">The sequence shown here is derived from an EMBL/GenBank/DDBJ whole genome shotgun (WGS) entry which is preliminary data.</text>
</comment>
<name>A0AAW2LL72_9LAMI</name>
<dbReference type="CDD" id="cd15797">
    <property type="entry name" value="PMEI"/>
    <property type="match status" value="1"/>
</dbReference>